<feature type="transmembrane region" description="Helical" evidence="8">
    <location>
        <begin position="82"/>
        <end position="101"/>
    </location>
</feature>
<protein>
    <submittedName>
        <fullName evidence="9">Sugar transport family protein</fullName>
    </submittedName>
</protein>
<evidence type="ECO:0000256" key="5">
    <source>
        <dbReference type="ARBA" id="ARBA00022692"/>
    </source>
</evidence>
<proteinExistence type="inferred from homology"/>
<reference evidence="9 10" key="1">
    <citation type="journal article" date="2015" name="Genome Announc.">
        <title>Expanding the biotechnology potential of lactobacilli through comparative genomics of 213 strains and associated genera.</title>
        <authorList>
            <person name="Sun Z."/>
            <person name="Harris H.M."/>
            <person name="McCann A."/>
            <person name="Guo C."/>
            <person name="Argimon S."/>
            <person name="Zhang W."/>
            <person name="Yang X."/>
            <person name="Jeffery I.B."/>
            <person name="Cooney J.C."/>
            <person name="Kagawa T.F."/>
            <person name="Liu W."/>
            <person name="Song Y."/>
            <person name="Salvetti E."/>
            <person name="Wrobel A."/>
            <person name="Rasinkangas P."/>
            <person name="Parkhill J."/>
            <person name="Rea M.C."/>
            <person name="O'Sullivan O."/>
            <person name="Ritari J."/>
            <person name="Douillard F.P."/>
            <person name="Paul Ross R."/>
            <person name="Yang R."/>
            <person name="Briner A.E."/>
            <person name="Felis G.E."/>
            <person name="de Vos W.M."/>
            <person name="Barrangou R."/>
            <person name="Klaenhammer T.R."/>
            <person name="Caufield P.W."/>
            <person name="Cui Y."/>
            <person name="Zhang H."/>
            <person name="O'Toole P.W."/>
        </authorList>
    </citation>
    <scope>NUCLEOTIDE SEQUENCE [LARGE SCALE GENOMIC DNA]</scope>
    <source>
        <strain evidence="9 10">DSM 20587</strain>
    </source>
</reference>
<organism evidence="9 10">
    <name type="scientific">Lentilactobacillus kefiri DSM 20587 = JCM 5818</name>
    <dbReference type="NCBI Taxonomy" id="1423764"/>
    <lineage>
        <taxon>Bacteria</taxon>
        <taxon>Bacillati</taxon>
        <taxon>Bacillota</taxon>
        <taxon>Bacilli</taxon>
        <taxon>Lactobacillales</taxon>
        <taxon>Lactobacillaceae</taxon>
        <taxon>Lentilactobacillus</taxon>
    </lineage>
</organism>
<evidence type="ECO:0000256" key="1">
    <source>
        <dbReference type="ARBA" id="ARBA00004651"/>
    </source>
</evidence>
<dbReference type="Pfam" id="PF06800">
    <property type="entry name" value="Sugar_transport"/>
    <property type="match status" value="1"/>
</dbReference>
<evidence type="ECO:0000256" key="2">
    <source>
        <dbReference type="ARBA" id="ARBA00006117"/>
    </source>
</evidence>
<feature type="transmembrane region" description="Helical" evidence="8">
    <location>
        <begin position="26"/>
        <end position="44"/>
    </location>
</feature>
<keyword evidence="5 8" id="KW-0812">Transmembrane</keyword>
<evidence type="ECO:0000313" key="9">
    <source>
        <dbReference type="EMBL" id="KRM51406.1"/>
    </source>
</evidence>
<sequence>MMGILIGAVIYGLFTDRQSFKQREQYLNITAGLLWGIAALSYIYSAQANGNTSAFIWTQLSVIIATFGGILILHEKKSHREMLYTIAGIVLIVVGSVATSFA</sequence>
<dbReference type="GO" id="GO:0005886">
    <property type="term" value="C:plasma membrane"/>
    <property type="evidence" value="ECO:0007669"/>
    <property type="project" value="UniProtKB-SubCell"/>
</dbReference>
<comment type="similarity">
    <text evidence="2">Belongs to the GRP transporter (TC 2.A.7.5) family.</text>
</comment>
<gene>
    <name evidence="9" type="ORF">FC95_GL001630</name>
</gene>
<dbReference type="GO" id="GO:0015144">
    <property type="term" value="F:carbohydrate transmembrane transporter activity"/>
    <property type="evidence" value="ECO:0007669"/>
    <property type="project" value="InterPro"/>
</dbReference>
<dbReference type="SUPFAM" id="SSF103481">
    <property type="entry name" value="Multidrug resistance efflux transporter EmrE"/>
    <property type="match status" value="1"/>
</dbReference>
<evidence type="ECO:0000256" key="3">
    <source>
        <dbReference type="ARBA" id="ARBA00022448"/>
    </source>
</evidence>
<keyword evidence="6 8" id="KW-1133">Transmembrane helix</keyword>
<comment type="subcellular location">
    <subcellularLocation>
        <location evidence="1">Cell membrane</location>
        <topology evidence="1">Multi-pass membrane protein</topology>
    </subcellularLocation>
</comment>
<evidence type="ECO:0000313" key="10">
    <source>
        <dbReference type="Proteomes" id="UP000051164"/>
    </source>
</evidence>
<keyword evidence="7 8" id="KW-0472">Membrane</keyword>
<dbReference type="EMBL" id="AYYV01000057">
    <property type="protein sequence ID" value="KRM51406.1"/>
    <property type="molecule type" value="Genomic_DNA"/>
</dbReference>
<evidence type="ECO:0000256" key="6">
    <source>
        <dbReference type="ARBA" id="ARBA00022989"/>
    </source>
</evidence>
<name>A0A8E1RIZ0_LENKE</name>
<feature type="transmembrane region" description="Helical" evidence="8">
    <location>
        <begin position="56"/>
        <end position="73"/>
    </location>
</feature>
<comment type="caution">
    <text evidence="9">The sequence shown here is derived from an EMBL/GenBank/DDBJ whole genome shotgun (WGS) entry which is preliminary data.</text>
</comment>
<dbReference type="InterPro" id="IPR037185">
    <property type="entry name" value="EmrE-like"/>
</dbReference>
<dbReference type="AlphaFoldDB" id="A0A8E1RIZ0"/>
<keyword evidence="4 9" id="KW-0762">Sugar transport</keyword>
<evidence type="ECO:0000256" key="8">
    <source>
        <dbReference type="SAM" id="Phobius"/>
    </source>
</evidence>
<accession>A0A8E1RIZ0</accession>
<dbReference type="InterPro" id="IPR010651">
    <property type="entry name" value="Sugar_transport"/>
</dbReference>
<evidence type="ECO:0000256" key="7">
    <source>
        <dbReference type="ARBA" id="ARBA00023136"/>
    </source>
</evidence>
<evidence type="ECO:0000256" key="4">
    <source>
        <dbReference type="ARBA" id="ARBA00022597"/>
    </source>
</evidence>
<keyword evidence="3" id="KW-0813">Transport</keyword>
<dbReference type="Proteomes" id="UP000051164">
    <property type="component" value="Unassembled WGS sequence"/>
</dbReference>